<dbReference type="PANTHER" id="PTHR45632">
    <property type="entry name" value="LD33804P"/>
    <property type="match status" value="1"/>
</dbReference>
<dbReference type="InterPro" id="IPR015915">
    <property type="entry name" value="Kelch-typ_b-propeller"/>
</dbReference>
<feature type="signal peptide" evidence="3">
    <location>
        <begin position="1"/>
        <end position="15"/>
    </location>
</feature>
<dbReference type="PROSITE" id="PS50097">
    <property type="entry name" value="BTB"/>
    <property type="match status" value="1"/>
</dbReference>
<dbReference type="InterPro" id="IPR056737">
    <property type="entry name" value="Beta-prop_ATRN-MKLN-like"/>
</dbReference>
<dbReference type="InterPro" id="IPR011333">
    <property type="entry name" value="SKP1/BTB/POZ_sf"/>
</dbReference>
<dbReference type="SMART" id="SM00875">
    <property type="entry name" value="BACK"/>
    <property type="match status" value="1"/>
</dbReference>
<dbReference type="SUPFAM" id="SSF117281">
    <property type="entry name" value="Kelch motif"/>
    <property type="match status" value="1"/>
</dbReference>
<keyword evidence="1" id="KW-0880">Kelch repeat</keyword>
<reference evidence="5" key="1">
    <citation type="submission" date="2023-08" db="EMBL/GenBank/DDBJ databases">
        <authorList>
            <person name="Alioto T."/>
            <person name="Alioto T."/>
            <person name="Gomez Garrido J."/>
        </authorList>
    </citation>
    <scope>NUCLEOTIDE SEQUENCE</scope>
</reference>
<dbReference type="Proteomes" id="UP001162480">
    <property type="component" value="Chromosome 1"/>
</dbReference>
<protein>
    <submittedName>
        <fullName evidence="5">Kelch 26 isoform X4</fullName>
    </submittedName>
</protein>
<evidence type="ECO:0000256" key="2">
    <source>
        <dbReference type="ARBA" id="ARBA00022737"/>
    </source>
</evidence>
<dbReference type="Gene3D" id="2.120.10.80">
    <property type="entry name" value="Kelch-type beta propeller"/>
    <property type="match status" value="1"/>
</dbReference>
<dbReference type="SMART" id="SM00225">
    <property type="entry name" value="BTB"/>
    <property type="match status" value="1"/>
</dbReference>
<dbReference type="InterPro" id="IPR017096">
    <property type="entry name" value="BTB-kelch_protein"/>
</dbReference>
<dbReference type="InterPro" id="IPR000210">
    <property type="entry name" value="BTB/POZ_dom"/>
</dbReference>
<evidence type="ECO:0000259" key="4">
    <source>
        <dbReference type="PROSITE" id="PS50097"/>
    </source>
</evidence>
<dbReference type="Pfam" id="PF24981">
    <property type="entry name" value="Beta-prop_ATRN-LZTR1"/>
    <property type="match status" value="1"/>
</dbReference>
<evidence type="ECO:0000313" key="6">
    <source>
        <dbReference type="Proteomes" id="UP001162480"/>
    </source>
</evidence>
<evidence type="ECO:0000256" key="1">
    <source>
        <dbReference type="ARBA" id="ARBA00022441"/>
    </source>
</evidence>
<dbReference type="SMART" id="SM00612">
    <property type="entry name" value="Kelch"/>
    <property type="match status" value="4"/>
</dbReference>
<dbReference type="EMBL" id="OX597814">
    <property type="protein sequence ID" value="CAI9716302.1"/>
    <property type="molecule type" value="Genomic_DNA"/>
</dbReference>
<dbReference type="Gene3D" id="1.25.40.420">
    <property type="match status" value="1"/>
</dbReference>
<sequence>MSLVLISLQLGATSASPEDSIYNCKNLNINNIPAMDCMKISQNKIKYLNKNYQKFPHKIYDSKCDIKLSVGGTSFRVHKQVLSEASDYFSAMFHHDMKEKEQDAIEIKDISPKGFSAILDYFYHGNITICPENIEDVLEVARFFQADWIVDVCCNFLVEYMSLENYTYVQNLADKYALGDLQPDILQVLALSINELVEQPKFLQNLPENLLLAFLQCDVYVEAHEHFLFKIILDWVDEDPCTRKPSLLPLLKEIRFSLMELEELESIPDLVHEFEEIHNEIEFAKNYALCIQAQCLQNDDKFLPRGAHSVLAMIFFPDDICTNIAYKDLDNPGLCVEELDSPLHIRYEHTRETVLGNFLFVAGGYTTNYCSSNCVFMYDPRFRTWTEIASMQNPRVSFAMCSSDHNLFVLGGINHMFVDNNEVEVILQNCEMYFPEENIWVAIPDLPLGIFDHASAFANDCLYCSGGITDNPENTVPVPFLYVYSFSTKTWETKAEMLYPHQRHCMMSIDNKLFVLGGYTRDNEIGFKDCLTNECYDIETNQWTEIISTPPEYGLLQSHATQLENKIYIIGGEKTNLYAYDFEKNTFEELELLDPKIQRVSCLDVAYP</sequence>
<dbReference type="Gene3D" id="3.30.710.10">
    <property type="entry name" value="Potassium Channel Kv1.1, Chain A"/>
    <property type="match status" value="1"/>
</dbReference>
<dbReference type="InterPro" id="IPR006652">
    <property type="entry name" value="Kelch_1"/>
</dbReference>
<dbReference type="Pfam" id="PF07707">
    <property type="entry name" value="BACK"/>
    <property type="match status" value="1"/>
</dbReference>
<keyword evidence="2" id="KW-0677">Repeat</keyword>
<dbReference type="AlphaFoldDB" id="A0AA36EX44"/>
<evidence type="ECO:0000313" key="5">
    <source>
        <dbReference type="EMBL" id="CAI9716302.1"/>
    </source>
</evidence>
<dbReference type="PIRSF" id="PIRSF037037">
    <property type="entry name" value="Kelch-like_protein_gigaxonin"/>
    <property type="match status" value="1"/>
</dbReference>
<accession>A0AA36EX44</accession>
<feature type="domain" description="BTB" evidence="4">
    <location>
        <begin position="64"/>
        <end position="131"/>
    </location>
</feature>
<gene>
    <name evidence="5" type="ORF">OCTVUL_1B004128</name>
</gene>
<dbReference type="SUPFAM" id="SSF54695">
    <property type="entry name" value="POZ domain"/>
    <property type="match status" value="1"/>
</dbReference>
<keyword evidence="6" id="KW-1185">Reference proteome</keyword>
<keyword evidence="3" id="KW-0732">Signal</keyword>
<dbReference type="InterPro" id="IPR011705">
    <property type="entry name" value="BACK"/>
</dbReference>
<evidence type="ECO:0000256" key="3">
    <source>
        <dbReference type="SAM" id="SignalP"/>
    </source>
</evidence>
<name>A0AA36EX44_OCTVU</name>
<feature type="chain" id="PRO_5041360501" evidence="3">
    <location>
        <begin position="16"/>
        <end position="608"/>
    </location>
</feature>
<proteinExistence type="predicted"/>
<dbReference type="Pfam" id="PF00651">
    <property type="entry name" value="BTB"/>
    <property type="match status" value="1"/>
</dbReference>
<dbReference type="CDD" id="cd18186">
    <property type="entry name" value="BTB_POZ_ZBTB_KLHL-like"/>
    <property type="match status" value="1"/>
</dbReference>
<dbReference type="PANTHER" id="PTHR45632:SF3">
    <property type="entry name" value="KELCH-LIKE PROTEIN 32"/>
    <property type="match status" value="1"/>
</dbReference>
<organism evidence="5 6">
    <name type="scientific">Octopus vulgaris</name>
    <name type="common">Common octopus</name>
    <dbReference type="NCBI Taxonomy" id="6645"/>
    <lineage>
        <taxon>Eukaryota</taxon>
        <taxon>Metazoa</taxon>
        <taxon>Spiralia</taxon>
        <taxon>Lophotrochozoa</taxon>
        <taxon>Mollusca</taxon>
        <taxon>Cephalopoda</taxon>
        <taxon>Coleoidea</taxon>
        <taxon>Octopodiformes</taxon>
        <taxon>Octopoda</taxon>
        <taxon>Incirrata</taxon>
        <taxon>Octopodidae</taxon>
        <taxon>Octopus</taxon>
    </lineage>
</organism>